<dbReference type="GO" id="GO:0016740">
    <property type="term" value="F:transferase activity"/>
    <property type="evidence" value="ECO:0007669"/>
    <property type="project" value="UniProtKB-KW"/>
</dbReference>
<dbReference type="EMBL" id="GBHO01034820">
    <property type="protein sequence ID" value="JAG08784.1"/>
    <property type="molecule type" value="Transcribed_RNA"/>
</dbReference>
<organism evidence="2">
    <name type="scientific">Lygus hesperus</name>
    <name type="common">Western plant bug</name>
    <dbReference type="NCBI Taxonomy" id="30085"/>
    <lineage>
        <taxon>Eukaryota</taxon>
        <taxon>Metazoa</taxon>
        <taxon>Ecdysozoa</taxon>
        <taxon>Arthropoda</taxon>
        <taxon>Hexapoda</taxon>
        <taxon>Insecta</taxon>
        <taxon>Pterygota</taxon>
        <taxon>Neoptera</taxon>
        <taxon>Paraneoptera</taxon>
        <taxon>Hemiptera</taxon>
        <taxon>Heteroptera</taxon>
        <taxon>Panheteroptera</taxon>
        <taxon>Cimicomorpha</taxon>
        <taxon>Miridae</taxon>
        <taxon>Mirini</taxon>
        <taxon>Lygus</taxon>
    </lineage>
</organism>
<reference evidence="2" key="1">
    <citation type="journal article" date="2014" name="PLoS ONE">
        <title>Transcriptome-Based Identification of ABC Transporters in the Western Tarnished Plant Bug Lygus hesperus.</title>
        <authorList>
            <person name="Hull J.J."/>
            <person name="Chaney K."/>
            <person name="Geib S.M."/>
            <person name="Fabrick J.A."/>
            <person name="Brent C.S."/>
            <person name="Walsh D."/>
            <person name="Lavine L.C."/>
        </authorList>
    </citation>
    <scope>NUCLEOTIDE SEQUENCE</scope>
</reference>
<evidence type="ECO:0000256" key="1">
    <source>
        <dbReference type="SAM" id="MobiDB-lite"/>
    </source>
</evidence>
<dbReference type="AlphaFoldDB" id="A0A0A9WLY8"/>
<name>A0A0A9WLY8_LYGHE</name>
<feature type="non-terminal residue" evidence="2">
    <location>
        <position position="1"/>
    </location>
</feature>
<feature type="region of interest" description="Disordered" evidence="1">
    <location>
        <begin position="135"/>
        <end position="181"/>
    </location>
</feature>
<feature type="non-terminal residue" evidence="2">
    <location>
        <position position="181"/>
    </location>
</feature>
<accession>A0A0A9WLY8</accession>
<feature type="compositionally biased region" description="Basic and acidic residues" evidence="1">
    <location>
        <begin position="172"/>
        <end position="181"/>
    </location>
</feature>
<reference evidence="2" key="2">
    <citation type="submission" date="2014-07" db="EMBL/GenBank/DDBJ databases">
        <authorList>
            <person name="Hull J."/>
        </authorList>
    </citation>
    <scope>NUCLEOTIDE SEQUENCE</scope>
</reference>
<evidence type="ECO:0000313" key="2">
    <source>
        <dbReference type="EMBL" id="JAG08784.1"/>
    </source>
</evidence>
<sequence>RFNVEDVRCQILDVVAMKIVEMKARFVVWTVAVCFQFVITSSQEQCDIFGALVKKPGRQCICDQRGRVRCKPRLGGRFLVCVLDLSRLGSDIHELMEHIEERKRTFRDFEQEEDCCKKGLACCKSNKNKKIDENFDPPEFTLTERPAIGGGIGEDKVDMGNPVESDVFGEYDGTKDVAADG</sequence>
<proteinExistence type="predicted"/>
<protein>
    <submittedName>
        <fullName evidence="2">Glutamyl-tRNA(Gln) amidotransferase subunit A</fullName>
    </submittedName>
</protein>
<gene>
    <name evidence="2" type="primary">gatA_13</name>
    <name evidence="2" type="ORF">CM83_19481</name>
</gene>
<keyword evidence="2" id="KW-0808">Transferase</keyword>